<keyword evidence="4" id="KW-1003">Cell membrane</keyword>
<evidence type="ECO:0000256" key="2">
    <source>
        <dbReference type="ARBA" id="ARBA00009773"/>
    </source>
</evidence>
<evidence type="ECO:0000256" key="3">
    <source>
        <dbReference type="ARBA" id="ARBA00022448"/>
    </source>
</evidence>
<gene>
    <name evidence="9" type="ORF">LOC71_15110</name>
</gene>
<proteinExistence type="inferred from homology"/>
<accession>A0ABS8NJ70</accession>
<organism evidence="9 10">
    <name type="scientific">Rhodopirellula halodulae</name>
    <dbReference type="NCBI Taxonomy" id="2894198"/>
    <lineage>
        <taxon>Bacteria</taxon>
        <taxon>Pseudomonadati</taxon>
        <taxon>Planctomycetota</taxon>
        <taxon>Planctomycetia</taxon>
        <taxon>Pirellulales</taxon>
        <taxon>Pirellulaceae</taxon>
        <taxon>Rhodopirellula</taxon>
    </lineage>
</organism>
<dbReference type="InterPro" id="IPR002549">
    <property type="entry name" value="AI-2E-like"/>
</dbReference>
<dbReference type="PANTHER" id="PTHR21716">
    <property type="entry name" value="TRANSMEMBRANE PROTEIN"/>
    <property type="match status" value="1"/>
</dbReference>
<dbReference type="PANTHER" id="PTHR21716:SF53">
    <property type="entry name" value="PERMEASE PERM-RELATED"/>
    <property type="match status" value="1"/>
</dbReference>
<evidence type="ECO:0000256" key="7">
    <source>
        <dbReference type="ARBA" id="ARBA00023136"/>
    </source>
</evidence>
<feature type="transmembrane region" description="Helical" evidence="8">
    <location>
        <begin position="20"/>
        <end position="38"/>
    </location>
</feature>
<comment type="subcellular location">
    <subcellularLocation>
        <location evidence="1">Cell membrane</location>
        <topology evidence="1">Multi-pass membrane protein</topology>
    </subcellularLocation>
</comment>
<feature type="transmembrane region" description="Helical" evidence="8">
    <location>
        <begin position="193"/>
        <end position="213"/>
    </location>
</feature>
<feature type="transmembrane region" description="Helical" evidence="8">
    <location>
        <begin position="234"/>
        <end position="256"/>
    </location>
</feature>
<feature type="transmembrane region" description="Helical" evidence="8">
    <location>
        <begin position="73"/>
        <end position="98"/>
    </location>
</feature>
<comment type="similarity">
    <text evidence="2">Belongs to the autoinducer-2 exporter (AI-2E) (TC 2.A.86) family.</text>
</comment>
<keyword evidence="10" id="KW-1185">Reference proteome</keyword>
<evidence type="ECO:0000313" key="9">
    <source>
        <dbReference type="EMBL" id="MCC9643613.1"/>
    </source>
</evidence>
<keyword evidence="7 8" id="KW-0472">Membrane</keyword>
<comment type="caution">
    <text evidence="9">The sequence shown here is derived from an EMBL/GenBank/DDBJ whole genome shotgun (WGS) entry which is preliminary data.</text>
</comment>
<name>A0ABS8NJ70_9BACT</name>
<evidence type="ECO:0000256" key="8">
    <source>
        <dbReference type="SAM" id="Phobius"/>
    </source>
</evidence>
<feature type="transmembrane region" description="Helical" evidence="8">
    <location>
        <begin position="44"/>
        <end position="61"/>
    </location>
</feature>
<sequence length="391" mass="42420">MSHPSEVEPSESVRPIRNSVQDACLLILTAIALMAAVYWLRSVLIPLVVALFIVSGITPILDFMQARLNVNRLVAAGVTFALAIGGTLLVGMSIWLSIAQLSEEGKLYRMRVSEIVSNAEEWLHDNVTERFDQSEVSERSEAAVADLVNVEHPPVVSSTQSEPDELLANAAADLRAQLETFLRDAVATLSSELFQLGSTSIVILIYVFFLLLGNLSGYGENTLAYQVDRQVRSYLFVKTMISLATGIVFGFALWLFGVPMALTFGLLAFLLNYIPNIGPILASLLPLPFILLHPDGSMAWMISAIVVTCSIQVASGNLVEPKLMGNSADLHPVVILLALMFWGTLWGITGMFLATPITAAIKIALDRMEVTRPVAQMMAGRMGQSPSVNAT</sequence>
<keyword evidence="6 8" id="KW-1133">Transmembrane helix</keyword>
<dbReference type="Proteomes" id="UP001430306">
    <property type="component" value="Unassembled WGS sequence"/>
</dbReference>
<feature type="transmembrane region" description="Helical" evidence="8">
    <location>
        <begin position="334"/>
        <end position="361"/>
    </location>
</feature>
<evidence type="ECO:0000313" key="10">
    <source>
        <dbReference type="Proteomes" id="UP001430306"/>
    </source>
</evidence>
<feature type="transmembrane region" description="Helical" evidence="8">
    <location>
        <begin position="297"/>
        <end position="314"/>
    </location>
</feature>
<keyword evidence="5 8" id="KW-0812">Transmembrane</keyword>
<evidence type="ECO:0000256" key="5">
    <source>
        <dbReference type="ARBA" id="ARBA00022692"/>
    </source>
</evidence>
<evidence type="ECO:0000256" key="6">
    <source>
        <dbReference type="ARBA" id="ARBA00022989"/>
    </source>
</evidence>
<reference evidence="9" key="1">
    <citation type="submission" date="2021-11" db="EMBL/GenBank/DDBJ databases">
        <title>Genome sequence.</title>
        <authorList>
            <person name="Sun Q."/>
        </authorList>
    </citation>
    <scope>NUCLEOTIDE SEQUENCE</scope>
    <source>
        <strain evidence="9">JC740</strain>
    </source>
</reference>
<protein>
    <submittedName>
        <fullName evidence="9">AI-2E family transporter</fullName>
    </submittedName>
</protein>
<dbReference type="EMBL" id="JAJKFW010000025">
    <property type="protein sequence ID" value="MCC9643613.1"/>
    <property type="molecule type" value="Genomic_DNA"/>
</dbReference>
<keyword evidence="3" id="KW-0813">Transport</keyword>
<feature type="transmembrane region" description="Helical" evidence="8">
    <location>
        <begin position="262"/>
        <end position="285"/>
    </location>
</feature>
<dbReference type="Pfam" id="PF01594">
    <property type="entry name" value="AI-2E_transport"/>
    <property type="match status" value="1"/>
</dbReference>
<evidence type="ECO:0000256" key="1">
    <source>
        <dbReference type="ARBA" id="ARBA00004651"/>
    </source>
</evidence>
<evidence type="ECO:0000256" key="4">
    <source>
        <dbReference type="ARBA" id="ARBA00022475"/>
    </source>
</evidence>